<dbReference type="Proteomes" id="UP000275078">
    <property type="component" value="Unassembled WGS sequence"/>
</dbReference>
<gene>
    <name evidence="3" type="ORF">BJ508DRAFT_413854</name>
</gene>
<evidence type="ECO:0000313" key="3">
    <source>
        <dbReference type="EMBL" id="RPA82965.1"/>
    </source>
</evidence>
<reference evidence="3 4" key="1">
    <citation type="journal article" date="2018" name="Nat. Ecol. Evol.">
        <title>Pezizomycetes genomes reveal the molecular basis of ectomycorrhizal truffle lifestyle.</title>
        <authorList>
            <person name="Murat C."/>
            <person name="Payen T."/>
            <person name="Noel B."/>
            <person name="Kuo A."/>
            <person name="Morin E."/>
            <person name="Chen J."/>
            <person name="Kohler A."/>
            <person name="Krizsan K."/>
            <person name="Balestrini R."/>
            <person name="Da Silva C."/>
            <person name="Montanini B."/>
            <person name="Hainaut M."/>
            <person name="Levati E."/>
            <person name="Barry K.W."/>
            <person name="Belfiori B."/>
            <person name="Cichocki N."/>
            <person name="Clum A."/>
            <person name="Dockter R.B."/>
            <person name="Fauchery L."/>
            <person name="Guy J."/>
            <person name="Iotti M."/>
            <person name="Le Tacon F."/>
            <person name="Lindquist E.A."/>
            <person name="Lipzen A."/>
            <person name="Malagnac F."/>
            <person name="Mello A."/>
            <person name="Molinier V."/>
            <person name="Miyauchi S."/>
            <person name="Poulain J."/>
            <person name="Riccioni C."/>
            <person name="Rubini A."/>
            <person name="Sitrit Y."/>
            <person name="Splivallo R."/>
            <person name="Traeger S."/>
            <person name="Wang M."/>
            <person name="Zifcakova L."/>
            <person name="Wipf D."/>
            <person name="Zambonelli A."/>
            <person name="Paolocci F."/>
            <person name="Nowrousian M."/>
            <person name="Ottonello S."/>
            <person name="Baldrian P."/>
            <person name="Spatafora J.W."/>
            <person name="Henrissat B."/>
            <person name="Nagy L.G."/>
            <person name="Aury J.M."/>
            <person name="Wincker P."/>
            <person name="Grigoriev I.V."/>
            <person name="Bonfante P."/>
            <person name="Martin F.M."/>
        </authorList>
    </citation>
    <scope>NUCLEOTIDE SEQUENCE [LARGE SCALE GENOMIC DNA]</scope>
    <source>
        <strain evidence="3 4">RN42</strain>
    </source>
</reference>
<name>A0A3N4IA51_ASCIM</name>
<proteinExistence type="predicted"/>
<sequence length="291" mass="32926">MHISTILGPLGFILSNVIAFPTEATQPLLHKRAYTYGFLSHVAGMYRFGTSVAPACNGADCPVLTPEETLCQESRYKLENFIKFPPDPLRANKSDTATTNVEICSYYPPVDLRCMKHGVSRESALGLPKYLLEDQMNKYGIAGCPATPEQVLKRVMVQQSKWGEEKARRMLDIVAPGWEDETKDPEELPVRRGKEVLVDDRENPFHLPGWVSVRVLPNGPIQKAILDCEEWMVARRGDTCTNIAKRMGVTREQFMERNPVVVDKEAKNMGKLECRYLWAGYSYCVPDRPML</sequence>
<evidence type="ECO:0000256" key="1">
    <source>
        <dbReference type="SAM" id="SignalP"/>
    </source>
</evidence>
<dbReference type="EMBL" id="ML119668">
    <property type="protein sequence ID" value="RPA82965.1"/>
    <property type="molecule type" value="Genomic_DNA"/>
</dbReference>
<evidence type="ECO:0000259" key="2">
    <source>
        <dbReference type="PROSITE" id="PS51782"/>
    </source>
</evidence>
<dbReference type="Pfam" id="PF01476">
    <property type="entry name" value="LysM"/>
    <property type="match status" value="1"/>
</dbReference>
<evidence type="ECO:0000313" key="4">
    <source>
        <dbReference type="Proteomes" id="UP000275078"/>
    </source>
</evidence>
<dbReference type="AlphaFoldDB" id="A0A3N4IA51"/>
<organism evidence="3 4">
    <name type="scientific">Ascobolus immersus RN42</name>
    <dbReference type="NCBI Taxonomy" id="1160509"/>
    <lineage>
        <taxon>Eukaryota</taxon>
        <taxon>Fungi</taxon>
        <taxon>Dikarya</taxon>
        <taxon>Ascomycota</taxon>
        <taxon>Pezizomycotina</taxon>
        <taxon>Pezizomycetes</taxon>
        <taxon>Pezizales</taxon>
        <taxon>Ascobolaceae</taxon>
        <taxon>Ascobolus</taxon>
    </lineage>
</organism>
<accession>A0A3N4IA51</accession>
<keyword evidence="4" id="KW-1185">Reference proteome</keyword>
<feature type="chain" id="PRO_5018054230" description="LysM domain-containing protein" evidence="1">
    <location>
        <begin position="20"/>
        <end position="291"/>
    </location>
</feature>
<dbReference type="InterPro" id="IPR018392">
    <property type="entry name" value="LysM"/>
</dbReference>
<dbReference type="SUPFAM" id="SSF54106">
    <property type="entry name" value="LysM domain"/>
    <property type="match status" value="1"/>
</dbReference>
<dbReference type="Gene3D" id="3.10.350.10">
    <property type="entry name" value="LysM domain"/>
    <property type="match status" value="1"/>
</dbReference>
<keyword evidence="1" id="KW-0732">Signal</keyword>
<feature type="signal peptide" evidence="1">
    <location>
        <begin position="1"/>
        <end position="19"/>
    </location>
</feature>
<dbReference type="CDD" id="cd00118">
    <property type="entry name" value="LysM"/>
    <property type="match status" value="1"/>
</dbReference>
<dbReference type="SMART" id="SM00257">
    <property type="entry name" value="LysM"/>
    <property type="match status" value="1"/>
</dbReference>
<dbReference type="InterPro" id="IPR036779">
    <property type="entry name" value="LysM_dom_sf"/>
</dbReference>
<dbReference type="PROSITE" id="PS51782">
    <property type="entry name" value="LYSM"/>
    <property type="match status" value="1"/>
</dbReference>
<feature type="domain" description="LysM" evidence="2">
    <location>
        <begin position="230"/>
        <end position="285"/>
    </location>
</feature>
<protein>
    <recommendedName>
        <fullName evidence="2">LysM domain-containing protein</fullName>
    </recommendedName>
</protein>